<dbReference type="InterPro" id="IPR000620">
    <property type="entry name" value="EamA_dom"/>
</dbReference>
<evidence type="ECO:0000313" key="5">
    <source>
        <dbReference type="Proteomes" id="UP000182652"/>
    </source>
</evidence>
<dbReference type="STRING" id="156980.SAMN04489745_0472"/>
<organism evidence="4 5">
    <name type="scientific">Arthrobacter woluwensis</name>
    <dbReference type="NCBI Taxonomy" id="156980"/>
    <lineage>
        <taxon>Bacteria</taxon>
        <taxon>Bacillati</taxon>
        <taxon>Actinomycetota</taxon>
        <taxon>Actinomycetes</taxon>
        <taxon>Micrococcales</taxon>
        <taxon>Micrococcaceae</taxon>
        <taxon>Arthrobacter</taxon>
    </lineage>
</organism>
<gene>
    <name evidence="4" type="ORF">SAMN04489745_0472</name>
</gene>
<dbReference type="RefSeq" id="WP_066213557.1">
    <property type="nucleotide sequence ID" value="NZ_FNSN01000003.1"/>
</dbReference>
<dbReference type="PANTHER" id="PTHR22911">
    <property type="entry name" value="ACYL-MALONYL CONDENSING ENZYME-RELATED"/>
    <property type="match status" value="1"/>
</dbReference>
<dbReference type="EMBL" id="FNSN01000003">
    <property type="protein sequence ID" value="SEB52018.1"/>
    <property type="molecule type" value="Genomic_DNA"/>
</dbReference>
<dbReference type="AlphaFoldDB" id="A0A1H4K1R2"/>
<keyword evidence="2" id="KW-0472">Membrane</keyword>
<sequence length="298" mass="30875">MNALMATLGILGVSASGPLVSATLAGTTVGALAIAFWRNAIAAVVMGAPELARRPQSFTRVSRRSLVWSGVAGVALAFHFVCFFYSLELTSVAASTALVCLQSAWIALIQLFRGTKHSWHVLAGLGVSFIGVVAITGFDMGSSPQALWGDILAILGGILAGVYTLAGSKAREDMTTGAYTGICYAFCALVVLVMALVGRQPLVGFELNGWLGILAITVAAQLLGHTSLNYLVGHMSALVVSMLVLLEIPGAAILAAVFLHEVLPAGTYAGLALIIAGLAIVIAGQRGRRENLEEAPID</sequence>
<feature type="transmembrane region" description="Helical" evidence="2">
    <location>
        <begin position="66"/>
        <end position="86"/>
    </location>
</feature>
<feature type="transmembrane region" description="Helical" evidence="2">
    <location>
        <begin position="209"/>
        <end position="231"/>
    </location>
</feature>
<dbReference type="Pfam" id="PF00892">
    <property type="entry name" value="EamA"/>
    <property type="match status" value="2"/>
</dbReference>
<feature type="transmembrane region" description="Helical" evidence="2">
    <location>
        <begin position="92"/>
        <end position="112"/>
    </location>
</feature>
<evidence type="ECO:0000313" key="4">
    <source>
        <dbReference type="EMBL" id="SEB52018.1"/>
    </source>
</evidence>
<dbReference type="InterPro" id="IPR037185">
    <property type="entry name" value="EmrE-like"/>
</dbReference>
<evidence type="ECO:0000259" key="3">
    <source>
        <dbReference type="Pfam" id="PF00892"/>
    </source>
</evidence>
<feature type="transmembrane region" description="Helical" evidence="2">
    <location>
        <begin position="146"/>
        <end position="166"/>
    </location>
</feature>
<keyword evidence="2" id="KW-1133">Transmembrane helix</keyword>
<evidence type="ECO:0000256" key="2">
    <source>
        <dbReference type="SAM" id="Phobius"/>
    </source>
</evidence>
<dbReference type="SUPFAM" id="SSF103481">
    <property type="entry name" value="Multidrug resistance efflux transporter EmrE"/>
    <property type="match status" value="2"/>
</dbReference>
<proteinExistence type="inferred from homology"/>
<name>A0A1H4K1R2_9MICC</name>
<reference evidence="4 5" key="1">
    <citation type="submission" date="2016-10" db="EMBL/GenBank/DDBJ databases">
        <authorList>
            <person name="de Groot N.N."/>
        </authorList>
    </citation>
    <scope>NUCLEOTIDE SEQUENCE [LARGE SCALE GENOMIC DNA]</scope>
    <source>
        <strain evidence="4 5">DSM 10495</strain>
    </source>
</reference>
<keyword evidence="5" id="KW-1185">Reference proteome</keyword>
<accession>A0A1H4K1R2</accession>
<evidence type="ECO:0000256" key="1">
    <source>
        <dbReference type="ARBA" id="ARBA00007362"/>
    </source>
</evidence>
<feature type="transmembrane region" description="Helical" evidence="2">
    <location>
        <begin position="265"/>
        <end position="284"/>
    </location>
</feature>
<feature type="transmembrane region" description="Helical" evidence="2">
    <location>
        <begin position="25"/>
        <end position="45"/>
    </location>
</feature>
<dbReference type="Proteomes" id="UP000182652">
    <property type="component" value="Unassembled WGS sequence"/>
</dbReference>
<dbReference type="GO" id="GO:0016020">
    <property type="term" value="C:membrane"/>
    <property type="evidence" value="ECO:0007669"/>
    <property type="project" value="InterPro"/>
</dbReference>
<keyword evidence="2" id="KW-0812">Transmembrane</keyword>
<feature type="domain" description="EamA" evidence="3">
    <location>
        <begin position="147"/>
        <end position="282"/>
    </location>
</feature>
<feature type="domain" description="EamA" evidence="3">
    <location>
        <begin position="8"/>
        <end position="136"/>
    </location>
</feature>
<feature type="transmembrane region" description="Helical" evidence="2">
    <location>
        <begin position="119"/>
        <end position="140"/>
    </location>
</feature>
<feature type="transmembrane region" description="Helical" evidence="2">
    <location>
        <begin position="238"/>
        <end position="259"/>
    </location>
</feature>
<protein>
    <submittedName>
        <fullName evidence="4">Threonine/homoserine efflux transporter RhtA</fullName>
    </submittedName>
</protein>
<comment type="similarity">
    <text evidence="1">Belongs to the EamA transporter family.</text>
</comment>
<dbReference type="PANTHER" id="PTHR22911:SF76">
    <property type="entry name" value="EAMA DOMAIN-CONTAINING PROTEIN"/>
    <property type="match status" value="1"/>
</dbReference>
<feature type="transmembrane region" description="Helical" evidence="2">
    <location>
        <begin position="178"/>
        <end position="197"/>
    </location>
</feature>